<evidence type="ECO:0000256" key="3">
    <source>
        <dbReference type="ARBA" id="ARBA00022448"/>
    </source>
</evidence>
<evidence type="ECO:0000256" key="2">
    <source>
        <dbReference type="ARBA" id="ARBA00007613"/>
    </source>
</evidence>
<keyword evidence="4" id="KW-1134">Transmembrane beta strand</keyword>
<dbReference type="eggNOG" id="COG1538">
    <property type="taxonomic scope" value="Bacteria"/>
</dbReference>
<keyword evidence="10" id="KW-1185">Reference proteome</keyword>
<organism evidence="9 10">
    <name type="scientific">Indibacter alkaliphilus (strain CCUG 57479 / KCTC 22604 / LW1)</name>
    <dbReference type="NCBI Taxonomy" id="1189612"/>
    <lineage>
        <taxon>Bacteria</taxon>
        <taxon>Pseudomonadati</taxon>
        <taxon>Bacteroidota</taxon>
        <taxon>Cytophagia</taxon>
        <taxon>Cytophagales</taxon>
        <taxon>Cyclobacteriaceae</taxon>
    </lineage>
</organism>
<keyword evidence="5" id="KW-0812">Transmembrane</keyword>
<reference evidence="9 10" key="1">
    <citation type="journal article" date="2013" name="Genome Announc.">
        <title>Draft Genome Sequence of Indibacter alkaliphilus Strain LW1T, Isolated from Lonar Lake, a Haloalkaline Lake in the Buldana District of Maharashtra, India.</title>
        <authorList>
            <person name="Singh A."/>
            <person name="Kumar Jangir P."/>
            <person name="Sharma R."/>
            <person name="Singh A."/>
            <person name="Kumar Pinnaka A."/>
            <person name="Shivaji S."/>
        </authorList>
    </citation>
    <scope>NUCLEOTIDE SEQUENCE [LARGE SCALE GENOMIC DNA]</scope>
    <source>
        <strain evidence="10">CCUG 57479 / KCTC 22604 / LW1</strain>
    </source>
</reference>
<accession>S2DH38</accession>
<evidence type="ECO:0000256" key="7">
    <source>
        <dbReference type="ARBA" id="ARBA00023237"/>
    </source>
</evidence>
<dbReference type="AlphaFoldDB" id="S2DH38"/>
<dbReference type="PANTHER" id="PTHR30026:SF21">
    <property type="entry name" value="SLR1270 PROTEIN"/>
    <property type="match status" value="1"/>
</dbReference>
<protein>
    <submittedName>
        <fullName evidence="9">Multidrug efflux protein, outer membrane component</fullName>
    </submittedName>
</protein>
<evidence type="ECO:0000256" key="1">
    <source>
        <dbReference type="ARBA" id="ARBA00004442"/>
    </source>
</evidence>
<keyword evidence="3" id="KW-0813">Transport</keyword>
<evidence type="ECO:0000313" key="10">
    <source>
        <dbReference type="Proteomes" id="UP000006073"/>
    </source>
</evidence>
<dbReference type="GO" id="GO:0015288">
    <property type="term" value="F:porin activity"/>
    <property type="evidence" value="ECO:0007669"/>
    <property type="project" value="TreeGrafter"/>
</dbReference>
<comment type="subcellular location">
    <subcellularLocation>
        <location evidence="1">Cell outer membrane</location>
    </subcellularLocation>
</comment>
<dbReference type="GO" id="GO:0015562">
    <property type="term" value="F:efflux transmembrane transporter activity"/>
    <property type="evidence" value="ECO:0007669"/>
    <property type="project" value="InterPro"/>
</dbReference>
<evidence type="ECO:0000313" key="9">
    <source>
        <dbReference type="EMBL" id="EOZ98299.1"/>
    </source>
</evidence>
<evidence type="ECO:0000256" key="4">
    <source>
        <dbReference type="ARBA" id="ARBA00022452"/>
    </source>
</evidence>
<dbReference type="SUPFAM" id="SSF56954">
    <property type="entry name" value="Outer membrane efflux proteins (OEP)"/>
    <property type="match status" value="1"/>
</dbReference>
<dbReference type="OrthoDB" id="581172at2"/>
<evidence type="ECO:0000256" key="8">
    <source>
        <dbReference type="SAM" id="SignalP"/>
    </source>
</evidence>
<dbReference type="Pfam" id="PF02321">
    <property type="entry name" value="OEP"/>
    <property type="match status" value="1"/>
</dbReference>
<dbReference type="PANTHER" id="PTHR30026">
    <property type="entry name" value="OUTER MEMBRANE PROTEIN TOLC"/>
    <property type="match status" value="1"/>
</dbReference>
<dbReference type="Proteomes" id="UP000006073">
    <property type="component" value="Unassembled WGS sequence"/>
</dbReference>
<sequence>MRLILSIITFLLISNSQAQELLTYEDYMLWVRDFHPVAKQADITLRFGEQELRASRGAFDPVVFMDVNAKRYNSTNYYDRREAGIKVPTWGGVELKGVGEQNRGVFLNPEETVPESGLLALGASVNIGQGLFIDRRRAALRQAQIYKDATQAERELILNDLYLDATETYWLWAADYNNLNVVQEGLRLAEMRFDMIKESYIQGDFPAIDTVEAYTQVMDRLYRFQQAEINFFQSTQMLNTFLWDGNEEPAELLGGVIPENVLEGFVFDYNKESLREYVASHPELQLTDFDIATLEVERRFRAEMLKPVLRVDYNFLTTTINEIPTNNFFVNDYKWGLTFSTPLFLRRERGNLGFTKARIDFKNYQRDLKFLQLRNKLETEIFNFETVEQQLVTFTNNVTGLQRLLDGEMKRFEIGESSLFLVNAREVSLFQAQQTLNELAAKRKTAYAKMLNAAGLGFDPE</sequence>
<dbReference type="RefSeq" id="WP_009032292.1">
    <property type="nucleotide sequence ID" value="NZ_ALWO02000023.1"/>
</dbReference>
<dbReference type="GO" id="GO:1990281">
    <property type="term" value="C:efflux pump complex"/>
    <property type="evidence" value="ECO:0007669"/>
    <property type="project" value="TreeGrafter"/>
</dbReference>
<keyword evidence="6" id="KW-0472">Membrane</keyword>
<name>S2DH38_INDAL</name>
<keyword evidence="8" id="KW-0732">Signal</keyword>
<comment type="similarity">
    <text evidence="2">Belongs to the outer membrane factor (OMF) (TC 1.B.17) family.</text>
</comment>
<feature type="chain" id="PRO_5004507848" evidence="8">
    <location>
        <begin position="19"/>
        <end position="461"/>
    </location>
</feature>
<dbReference type="Gene3D" id="1.20.1600.10">
    <property type="entry name" value="Outer membrane efflux proteins (OEP)"/>
    <property type="match status" value="1"/>
</dbReference>
<dbReference type="InterPro" id="IPR003423">
    <property type="entry name" value="OMP_efflux"/>
</dbReference>
<dbReference type="InterPro" id="IPR051906">
    <property type="entry name" value="TolC-like"/>
</dbReference>
<dbReference type="GO" id="GO:0009279">
    <property type="term" value="C:cell outer membrane"/>
    <property type="evidence" value="ECO:0007669"/>
    <property type="project" value="UniProtKB-SubCell"/>
</dbReference>
<dbReference type="EMBL" id="ALWO02000023">
    <property type="protein sequence ID" value="EOZ98299.1"/>
    <property type="molecule type" value="Genomic_DNA"/>
</dbReference>
<gene>
    <name evidence="9" type="ORF">A33Q_0953</name>
</gene>
<proteinExistence type="inferred from homology"/>
<keyword evidence="7" id="KW-0998">Cell outer membrane</keyword>
<dbReference type="STRING" id="1189612.A33Q_0953"/>
<feature type="signal peptide" evidence="8">
    <location>
        <begin position="1"/>
        <end position="18"/>
    </location>
</feature>
<evidence type="ECO:0000256" key="5">
    <source>
        <dbReference type="ARBA" id="ARBA00022692"/>
    </source>
</evidence>
<comment type="caution">
    <text evidence="9">The sequence shown here is derived from an EMBL/GenBank/DDBJ whole genome shotgun (WGS) entry which is preliminary data.</text>
</comment>
<evidence type="ECO:0000256" key="6">
    <source>
        <dbReference type="ARBA" id="ARBA00023136"/>
    </source>
</evidence>